<protein>
    <submittedName>
        <fullName evidence="1">Uncharacterized protein</fullName>
    </submittedName>
</protein>
<evidence type="ECO:0000313" key="1">
    <source>
        <dbReference type="EMBL" id="MBO1915938.1"/>
    </source>
</evidence>
<organism evidence="1 2">
    <name type="scientific">Providencia rettgeri</name>
    <dbReference type="NCBI Taxonomy" id="587"/>
    <lineage>
        <taxon>Bacteria</taxon>
        <taxon>Pseudomonadati</taxon>
        <taxon>Pseudomonadota</taxon>
        <taxon>Gammaproteobacteria</taxon>
        <taxon>Enterobacterales</taxon>
        <taxon>Morganellaceae</taxon>
        <taxon>Providencia</taxon>
    </lineage>
</organism>
<reference evidence="1" key="1">
    <citation type="submission" date="2021-03" db="EMBL/GenBank/DDBJ databases">
        <title>Molecular epidemiology and mechanisms of colistin and carbapenem resistance in Enterobacteriaceae from clinical isolates, the environment and porcine samples in Pretoria, South Africa.</title>
        <authorList>
            <person name="Bogoshi D."/>
            <person name="Mbelle N.M."/>
            <person name="Naidoo V."/>
            <person name="Osei Sekyere J."/>
        </authorList>
    </citation>
    <scope>NUCLEOTIDE SEQUENCE</scope>
    <source>
        <strain evidence="1">C052</strain>
    </source>
</reference>
<evidence type="ECO:0000313" key="2">
    <source>
        <dbReference type="Proteomes" id="UP000664477"/>
    </source>
</evidence>
<dbReference type="AlphaFoldDB" id="A0A939NAV8"/>
<proteinExistence type="predicted"/>
<accession>A0A939NAV8</accession>
<dbReference type="EMBL" id="JAGETQ010000014">
    <property type="protein sequence ID" value="MBO1915938.1"/>
    <property type="molecule type" value="Genomic_DNA"/>
</dbReference>
<dbReference type="Proteomes" id="UP000664477">
    <property type="component" value="Unassembled WGS sequence"/>
</dbReference>
<comment type="caution">
    <text evidence="1">The sequence shown here is derived from an EMBL/GenBank/DDBJ whole genome shotgun (WGS) entry which is preliminary data.</text>
</comment>
<sequence length="73" mass="8439">MKKANRLLYVGTSYAIRRLALDYVVRWNKTGPLRRNLAITAMIALSDWCDFSYANGLSKRAAKYAFRPDLIIR</sequence>
<name>A0A939NAV8_PRORE</name>
<gene>
    <name evidence="1" type="ORF">J4727_04625</name>
</gene>